<keyword evidence="9" id="KW-1185">Reference proteome</keyword>
<reference evidence="8" key="1">
    <citation type="submission" date="2022-12" db="EMBL/GenBank/DDBJ databases">
        <title>Description and comparative metabolic analysis of Aerococcus sp. nov., isolated from the feces of a pig.</title>
        <authorList>
            <person name="Chang Y.-H."/>
        </authorList>
    </citation>
    <scope>NUCLEOTIDE SEQUENCE</scope>
    <source>
        <strain evidence="8">YH-aer222</strain>
    </source>
</reference>
<comment type="caution">
    <text evidence="8">The sequence shown here is derived from an EMBL/GenBank/DDBJ whole genome shotgun (WGS) entry which is preliminary data.</text>
</comment>
<dbReference type="Proteomes" id="UP001146670">
    <property type="component" value="Unassembled WGS sequence"/>
</dbReference>
<dbReference type="EC" id="2.7.7.9" evidence="3"/>
<dbReference type="EMBL" id="JAPRFR010000002">
    <property type="protein sequence ID" value="MCZ0726068.1"/>
    <property type="molecule type" value="Genomic_DNA"/>
</dbReference>
<dbReference type="PANTHER" id="PTHR43197">
    <property type="entry name" value="UTP--GLUCOSE-1-PHOSPHATE URIDYLYLTRANSFERASE"/>
    <property type="match status" value="1"/>
</dbReference>
<dbReference type="GO" id="GO:0003983">
    <property type="term" value="F:UTP:glucose-1-phosphate uridylyltransferase activity"/>
    <property type="evidence" value="ECO:0007669"/>
    <property type="project" value="UniProtKB-EC"/>
</dbReference>
<accession>A0A9X3FNL5</accession>
<protein>
    <recommendedName>
        <fullName evidence="3">UTP--glucose-1-phosphate uridylyltransferase</fullName>
        <ecNumber evidence="3">2.7.7.9</ecNumber>
    </recommendedName>
</protein>
<comment type="similarity">
    <text evidence="2">Belongs to the UDPGP type 2 family.</text>
</comment>
<name>A0A9X3FNL5_9LACT</name>
<dbReference type="SUPFAM" id="SSF53448">
    <property type="entry name" value="Nucleotide-diphospho-sugar transferases"/>
    <property type="match status" value="1"/>
</dbReference>
<organism evidence="8 9">
    <name type="scientific">Aerococcus kribbianus</name>
    <dbReference type="NCBI Taxonomy" id="2999064"/>
    <lineage>
        <taxon>Bacteria</taxon>
        <taxon>Bacillati</taxon>
        <taxon>Bacillota</taxon>
        <taxon>Bacilli</taxon>
        <taxon>Lactobacillales</taxon>
        <taxon>Aerococcaceae</taxon>
        <taxon>Aerococcus</taxon>
    </lineage>
</organism>
<dbReference type="PANTHER" id="PTHR43197:SF1">
    <property type="entry name" value="UTP--GLUCOSE-1-PHOSPHATE URIDYLYLTRANSFERASE"/>
    <property type="match status" value="1"/>
</dbReference>
<dbReference type="GO" id="GO:0006011">
    <property type="term" value="P:UDP-alpha-D-glucose metabolic process"/>
    <property type="evidence" value="ECO:0007669"/>
    <property type="project" value="InterPro"/>
</dbReference>
<evidence type="ECO:0000256" key="4">
    <source>
        <dbReference type="ARBA" id="ARBA00022679"/>
    </source>
</evidence>
<dbReference type="InterPro" id="IPR029044">
    <property type="entry name" value="Nucleotide-diphossugar_trans"/>
</dbReference>
<dbReference type="CDD" id="cd02541">
    <property type="entry name" value="UGPase_prokaryotic"/>
    <property type="match status" value="1"/>
</dbReference>
<evidence type="ECO:0000259" key="7">
    <source>
        <dbReference type="Pfam" id="PF00483"/>
    </source>
</evidence>
<dbReference type="InterPro" id="IPR005835">
    <property type="entry name" value="NTP_transferase_dom"/>
</dbReference>
<dbReference type="Pfam" id="PF00483">
    <property type="entry name" value="NTP_transferase"/>
    <property type="match status" value="1"/>
</dbReference>
<dbReference type="Gene3D" id="3.90.550.10">
    <property type="entry name" value="Spore Coat Polysaccharide Biosynthesis Protein SpsA, Chain A"/>
    <property type="match status" value="1"/>
</dbReference>
<dbReference type="RefSeq" id="WP_268752396.1">
    <property type="nucleotide sequence ID" value="NZ_JAPRFQ010000002.1"/>
</dbReference>
<evidence type="ECO:0000256" key="1">
    <source>
        <dbReference type="ARBA" id="ARBA00005136"/>
    </source>
</evidence>
<feature type="domain" description="Nucleotidyl transferase" evidence="7">
    <location>
        <begin position="6"/>
        <end position="269"/>
    </location>
</feature>
<keyword evidence="4" id="KW-0808">Transferase</keyword>
<keyword evidence="5 8" id="KW-0548">Nucleotidyltransferase</keyword>
<evidence type="ECO:0000256" key="2">
    <source>
        <dbReference type="ARBA" id="ARBA00006890"/>
    </source>
</evidence>
<evidence type="ECO:0000313" key="9">
    <source>
        <dbReference type="Proteomes" id="UP001146670"/>
    </source>
</evidence>
<sequence length="299" mass="33231">MKPIKKAVIPAAGLGTRFLPASKAMAKEIIPIMDKPTIQFIVEEAVAAGIEEILIITGRNKRSIEDHFDANYELEDNLIAKGKKAMLEMVESTSHYNIQFRRQHYPNGLGAAVLEAKSFVQDEPFLLLLGDDIMVSDEDTALSKALIAQAESTGQMQIASQTVPSQDVSQYGIITTEKAGDLERVTRLVEKPQTNQVSSNKAICGRYILNPEIFAVLESLPANDQSGEIELTDALNILAQEQTIYDFDYQGKWYEVGEPLGLVKASIQYALKHPETSQSFKDYLQREIIPRLKADDSQK</sequence>
<dbReference type="AlphaFoldDB" id="A0A9X3FNL5"/>
<evidence type="ECO:0000256" key="6">
    <source>
        <dbReference type="ARBA" id="ARBA00048128"/>
    </source>
</evidence>
<proteinExistence type="inferred from homology"/>
<dbReference type="InterPro" id="IPR005771">
    <property type="entry name" value="GalU_uridylyltTrfase_bac/arc"/>
</dbReference>
<evidence type="ECO:0000313" key="8">
    <source>
        <dbReference type="EMBL" id="MCZ0726068.1"/>
    </source>
</evidence>
<comment type="pathway">
    <text evidence="1">Carbohydrate metabolism; nucleotide-sugar metabolism.</text>
</comment>
<evidence type="ECO:0000256" key="5">
    <source>
        <dbReference type="ARBA" id="ARBA00022695"/>
    </source>
</evidence>
<gene>
    <name evidence="8" type="ORF">OW157_05710</name>
</gene>
<evidence type="ECO:0000256" key="3">
    <source>
        <dbReference type="ARBA" id="ARBA00012415"/>
    </source>
</evidence>
<comment type="catalytic activity">
    <reaction evidence="6">
        <text>alpha-D-glucose 1-phosphate + UTP + H(+) = UDP-alpha-D-glucose + diphosphate</text>
        <dbReference type="Rhea" id="RHEA:19889"/>
        <dbReference type="ChEBI" id="CHEBI:15378"/>
        <dbReference type="ChEBI" id="CHEBI:33019"/>
        <dbReference type="ChEBI" id="CHEBI:46398"/>
        <dbReference type="ChEBI" id="CHEBI:58601"/>
        <dbReference type="ChEBI" id="CHEBI:58885"/>
        <dbReference type="EC" id="2.7.7.9"/>
    </reaction>
</comment>